<comment type="caution">
    <text evidence="3">The sequence shown here is derived from an EMBL/GenBank/DDBJ whole genome shotgun (WGS) entry which is preliminary data.</text>
</comment>
<keyword evidence="2" id="KW-0812">Transmembrane</keyword>
<dbReference type="Proteomes" id="UP000051751">
    <property type="component" value="Unassembled WGS sequence"/>
</dbReference>
<gene>
    <name evidence="3" type="ORF">IV38_GL002045</name>
    <name evidence="4" type="ORF">IV40_GL001984</name>
</gene>
<feature type="compositionally biased region" description="Low complexity" evidence="1">
    <location>
        <begin position="7"/>
        <end position="50"/>
    </location>
</feature>
<dbReference type="EMBL" id="JQAT01000007">
    <property type="protein sequence ID" value="KRN27589.1"/>
    <property type="molecule type" value="Genomic_DNA"/>
</dbReference>
<dbReference type="SUPFAM" id="SSF103473">
    <property type="entry name" value="MFS general substrate transporter"/>
    <property type="match status" value="1"/>
</dbReference>
<dbReference type="InterPro" id="IPR036259">
    <property type="entry name" value="MFS_trans_sf"/>
</dbReference>
<evidence type="ECO:0000313" key="4">
    <source>
        <dbReference type="EMBL" id="KRN30138.1"/>
    </source>
</evidence>
<organism evidence="3 6">
    <name type="scientific">Lactobacillus selangorensis</name>
    <dbReference type="NCBI Taxonomy" id="81857"/>
    <lineage>
        <taxon>Bacteria</taxon>
        <taxon>Bacillati</taxon>
        <taxon>Bacillota</taxon>
        <taxon>Bacilli</taxon>
        <taxon>Lactobacillales</taxon>
        <taxon>Lactobacillaceae</taxon>
        <taxon>Lactobacillus</taxon>
    </lineage>
</organism>
<accession>A0A0R2FMK7</accession>
<dbReference type="RefSeq" id="WP_057770954.1">
    <property type="nucleotide sequence ID" value="NZ_JQAT01000007.1"/>
</dbReference>
<dbReference type="EMBL" id="JQAZ01000008">
    <property type="protein sequence ID" value="KRN30138.1"/>
    <property type="molecule type" value="Genomic_DNA"/>
</dbReference>
<evidence type="ECO:0000313" key="3">
    <source>
        <dbReference type="EMBL" id="KRN27589.1"/>
    </source>
</evidence>
<feature type="transmembrane region" description="Helical" evidence="2">
    <location>
        <begin position="138"/>
        <end position="157"/>
    </location>
</feature>
<reference evidence="5 6" key="1">
    <citation type="journal article" date="2015" name="Genome Announc.">
        <title>Expanding the biotechnology potential of lactobacilli through comparative genomics of 213 strains and associated genera.</title>
        <authorList>
            <person name="Sun Z."/>
            <person name="Harris H.M."/>
            <person name="McCann A."/>
            <person name="Guo C."/>
            <person name="Argimon S."/>
            <person name="Zhang W."/>
            <person name="Yang X."/>
            <person name="Jeffery I.B."/>
            <person name="Cooney J.C."/>
            <person name="Kagawa T.F."/>
            <person name="Liu W."/>
            <person name="Song Y."/>
            <person name="Salvetti E."/>
            <person name="Wrobel A."/>
            <person name="Rasinkangas P."/>
            <person name="Parkhill J."/>
            <person name="Rea M.C."/>
            <person name="O'Sullivan O."/>
            <person name="Ritari J."/>
            <person name="Douillard F.P."/>
            <person name="Paul Ross R."/>
            <person name="Yang R."/>
            <person name="Briner A.E."/>
            <person name="Felis G.E."/>
            <person name="de Vos W.M."/>
            <person name="Barrangou R."/>
            <person name="Klaenhammer T.R."/>
            <person name="Caufield P.W."/>
            <person name="Cui Y."/>
            <person name="Zhang H."/>
            <person name="O'Toole P.W."/>
        </authorList>
    </citation>
    <scope>NUCLEOTIDE SEQUENCE [LARGE SCALE GENOMIC DNA]</scope>
    <source>
        <strain evidence="3 6">ATCC BAA-66</strain>
        <strain evidence="4 5">DSM 13344</strain>
    </source>
</reference>
<proteinExistence type="predicted"/>
<feature type="region of interest" description="Disordered" evidence="1">
    <location>
        <begin position="1"/>
        <end position="60"/>
    </location>
</feature>
<dbReference type="Pfam" id="PF06570">
    <property type="entry name" value="DUF1129"/>
    <property type="match status" value="1"/>
</dbReference>
<dbReference type="AlphaFoldDB" id="A0A0R2FMK7"/>
<dbReference type="PATRIC" id="fig|81857.3.peg.2086"/>
<protein>
    <recommendedName>
        <fullName evidence="7">Integral membrane protein</fullName>
    </recommendedName>
</protein>
<evidence type="ECO:0000313" key="5">
    <source>
        <dbReference type="Proteomes" id="UP000051645"/>
    </source>
</evidence>
<dbReference type="OrthoDB" id="2327103at2"/>
<dbReference type="STRING" id="81857.IV38_GL002045"/>
<evidence type="ECO:0000313" key="6">
    <source>
        <dbReference type="Proteomes" id="UP000051751"/>
    </source>
</evidence>
<keyword evidence="2" id="KW-1133">Transmembrane helix</keyword>
<keyword evidence="2" id="KW-0472">Membrane</keyword>
<feature type="transmembrane region" description="Helical" evidence="2">
    <location>
        <begin position="169"/>
        <end position="191"/>
    </location>
</feature>
<evidence type="ECO:0000256" key="1">
    <source>
        <dbReference type="SAM" id="MobiDB-lite"/>
    </source>
</evidence>
<dbReference type="InterPro" id="IPR009214">
    <property type="entry name" value="DUF1129"/>
</dbReference>
<sequence length="265" mass="29236">MDDKNKQASSAAASQASATTSQASEAVSETASNAADKNAAAAKQQQKNQAIESETPDQMIKHLSKRNDDYVFRLRKALQEGGMSAAEEEKTVNELLPDILKAQHQGHPANQLYGSPLKKADDILHAPVPEKQTPYWQLVIDNTLLFFGLFTAFYGIMDLVAKNSTSQQGTGIVSTIVISIAVGFMMAYSTMWANNRGKHTRPIWQMLLMFVGVFLVLLVVIGLMSHLPASFNPNPSGMVYIVLAVITFGVRFFFKRYYHIKGTIF</sequence>
<evidence type="ECO:0008006" key="7">
    <source>
        <dbReference type="Google" id="ProtNLM"/>
    </source>
</evidence>
<feature type="transmembrane region" description="Helical" evidence="2">
    <location>
        <begin position="237"/>
        <end position="254"/>
    </location>
</feature>
<evidence type="ECO:0000256" key="2">
    <source>
        <dbReference type="SAM" id="Phobius"/>
    </source>
</evidence>
<name>A0A0R2FMK7_9LACO</name>
<keyword evidence="5" id="KW-1185">Reference proteome</keyword>
<dbReference type="Proteomes" id="UP000051645">
    <property type="component" value="Unassembled WGS sequence"/>
</dbReference>
<feature type="transmembrane region" description="Helical" evidence="2">
    <location>
        <begin position="203"/>
        <end position="225"/>
    </location>
</feature>